<dbReference type="Proteomes" id="UP000013827">
    <property type="component" value="Unassembled WGS sequence"/>
</dbReference>
<dbReference type="SUPFAM" id="SSF48371">
    <property type="entry name" value="ARM repeat"/>
    <property type="match status" value="1"/>
</dbReference>
<dbReference type="STRING" id="2903.R1D314"/>
<keyword evidence="1" id="KW-0539">Nucleus</keyword>
<dbReference type="InterPro" id="IPR027312">
    <property type="entry name" value="Sda1"/>
</dbReference>
<comment type="similarity">
    <text evidence="1">Belongs to the SDA1 family.</text>
</comment>
<sequence>MAAAPSLATLQNLVRRDPDGYTEEVGRRLRHFQSLLALVEQQPGSSPADFLPLLSFVSHIAACFPSLMADLPEGLGRLLEERHDVLEPAVRRALLQALVLLRNRGMVPPLALLQRCFRLFRCRDKTLRARLYAYVVTDIKTANRKARDQPLNRALQNHVIHILQEPSSVGAKYALRAMIELYRRQVWRDAKTVNVIASALFCPHPKLRIAALHFLLGAHDAPRDGEDSEEEELQEARGAVSKLREQLGGKDGSHESRPGRCVNKKKRKLQRAMRST</sequence>
<dbReference type="GeneID" id="17251349"/>
<dbReference type="GO" id="GO:0000055">
    <property type="term" value="P:ribosomal large subunit export from nucleus"/>
    <property type="evidence" value="ECO:0007669"/>
    <property type="project" value="UniProtKB-UniRule"/>
</dbReference>
<keyword evidence="1" id="KW-0813">Transport</keyword>
<dbReference type="AlphaFoldDB" id="A0A0D3I1T1"/>
<keyword evidence="5" id="KW-1185">Reference proteome</keyword>
<dbReference type="GO" id="GO:0042273">
    <property type="term" value="P:ribosomal large subunit biogenesis"/>
    <property type="evidence" value="ECO:0007669"/>
    <property type="project" value="UniProtKB-UniRule"/>
</dbReference>
<feature type="compositionally biased region" description="Basic residues" evidence="2">
    <location>
        <begin position="262"/>
        <end position="276"/>
    </location>
</feature>
<protein>
    <recommendedName>
        <fullName evidence="1">Protein SDA1</fullName>
    </recommendedName>
</protein>
<evidence type="ECO:0000313" key="4">
    <source>
        <dbReference type="EnsemblProtists" id="EOD05216"/>
    </source>
</evidence>
<comment type="function">
    <text evidence="1">Required for 60S pre-ribosomal subunits export to the cytoplasm.</text>
</comment>
<dbReference type="KEGG" id="ehx:EMIHUDRAFT_220363"/>
<evidence type="ECO:0000259" key="3">
    <source>
        <dbReference type="Pfam" id="PF08158"/>
    </source>
</evidence>
<feature type="compositionally biased region" description="Basic and acidic residues" evidence="2">
    <location>
        <begin position="242"/>
        <end position="258"/>
    </location>
</feature>
<dbReference type="InterPro" id="IPR016024">
    <property type="entry name" value="ARM-type_fold"/>
</dbReference>
<dbReference type="RefSeq" id="XP_005757645.1">
    <property type="nucleotide sequence ID" value="XM_005757588.1"/>
</dbReference>
<reference evidence="4" key="2">
    <citation type="submission" date="2024-10" db="UniProtKB">
        <authorList>
            <consortium name="EnsemblProtists"/>
        </authorList>
    </citation>
    <scope>IDENTIFICATION</scope>
</reference>
<keyword evidence="1" id="KW-0690">Ribosome biogenesis</keyword>
<evidence type="ECO:0000256" key="2">
    <source>
        <dbReference type="SAM" id="MobiDB-lite"/>
    </source>
</evidence>
<organism evidence="4 5">
    <name type="scientific">Emiliania huxleyi (strain CCMP1516)</name>
    <dbReference type="NCBI Taxonomy" id="280463"/>
    <lineage>
        <taxon>Eukaryota</taxon>
        <taxon>Haptista</taxon>
        <taxon>Haptophyta</taxon>
        <taxon>Prymnesiophyceae</taxon>
        <taxon>Isochrysidales</taxon>
        <taxon>Noelaerhabdaceae</taxon>
        <taxon>Emiliania</taxon>
    </lineage>
</organism>
<dbReference type="InterPro" id="IPR012977">
    <property type="entry name" value="SDA1_N"/>
</dbReference>
<dbReference type="HOGENOM" id="CLU_009161_0_0_1"/>
<comment type="subcellular location">
    <subcellularLocation>
        <location evidence="1">Nucleus</location>
        <location evidence="1">Nucleolus</location>
    </subcellularLocation>
</comment>
<name>A0A0D3I1T1_EMIH1</name>
<dbReference type="EnsemblProtists" id="EOD05216">
    <property type="protein sequence ID" value="EOD05216"/>
    <property type="gene ID" value="EMIHUDRAFT_220363"/>
</dbReference>
<dbReference type="GO" id="GO:0005730">
    <property type="term" value="C:nucleolus"/>
    <property type="evidence" value="ECO:0007669"/>
    <property type="project" value="UniProtKB-SubCell"/>
</dbReference>
<dbReference type="GO" id="GO:0015031">
    <property type="term" value="P:protein transport"/>
    <property type="evidence" value="ECO:0007669"/>
    <property type="project" value="UniProtKB-KW"/>
</dbReference>
<feature type="region of interest" description="Disordered" evidence="2">
    <location>
        <begin position="222"/>
        <end position="276"/>
    </location>
</feature>
<evidence type="ECO:0000256" key="1">
    <source>
        <dbReference type="RuleBase" id="RU365057"/>
    </source>
</evidence>
<dbReference type="PaxDb" id="2903-EOD05216"/>
<dbReference type="PANTHER" id="PTHR12730">
    <property type="entry name" value="HSDA/SDA1-RELATED"/>
    <property type="match status" value="1"/>
</dbReference>
<feature type="domain" description="SDA1 N-terminal" evidence="3">
    <location>
        <begin position="56"/>
        <end position="274"/>
    </location>
</feature>
<dbReference type="Pfam" id="PF08158">
    <property type="entry name" value="SDA1_HEAT"/>
    <property type="match status" value="1"/>
</dbReference>
<proteinExistence type="inferred from homology"/>
<evidence type="ECO:0000313" key="5">
    <source>
        <dbReference type="Proteomes" id="UP000013827"/>
    </source>
</evidence>
<dbReference type="PANTHER" id="PTHR12730:SF0">
    <property type="entry name" value="PROTEIN SDA1 HOMOLOG"/>
    <property type="match status" value="1"/>
</dbReference>
<reference evidence="5" key="1">
    <citation type="journal article" date="2013" name="Nature">
        <title>Pan genome of the phytoplankton Emiliania underpins its global distribution.</title>
        <authorList>
            <person name="Read B.A."/>
            <person name="Kegel J."/>
            <person name="Klute M.J."/>
            <person name="Kuo A."/>
            <person name="Lefebvre S.C."/>
            <person name="Maumus F."/>
            <person name="Mayer C."/>
            <person name="Miller J."/>
            <person name="Monier A."/>
            <person name="Salamov A."/>
            <person name="Young J."/>
            <person name="Aguilar M."/>
            <person name="Claverie J.M."/>
            <person name="Frickenhaus S."/>
            <person name="Gonzalez K."/>
            <person name="Herman E.K."/>
            <person name="Lin Y.C."/>
            <person name="Napier J."/>
            <person name="Ogata H."/>
            <person name="Sarno A.F."/>
            <person name="Shmutz J."/>
            <person name="Schroeder D."/>
            <person name="de Vargas C."/>
            <person name="Verret F."/>
            <person name="von Dassow P."/>
            <person name="Valentin K."/>
            <person name="Van de Peer Y."/>
            <person name="Wheeler G."/>
            <person name="Dacks J.B."/>
            <person name="Delwiche C.F."/>
            <person name="Dyhrman S.T."/>
            <person name="Glockner G."/>
            <person name="John U."/>
            <person name="Richards T."/>
            <person name="Worden A.Z."/>
            <person name="Zhang X."/>
            <person name="Grigoriev I.V."/>
            <person name="Allen A.E."/>
            <person name="Bidle K."/>
            <person name="Borodovsky M."/>
            <person name="Bowler C."/>
            <person name="Brownlee C."/>
            <person name="Cock J.M."/>
            <person name="Elias M."/>
            <person name="Gladyshev V.N."/>
            <person name="Groth M."/>
            <person name="Guda C."/>
            <person name="Hadaegh A."/>
            <person name="Iglesias-Rodriguez M.D."/>
            <person name="Jenkins J."/>
            <person name="Jones B.M."/>
            <person name="Lawson T."/>
            <person name="Leese F."/>
            <person name="Lindquist E."/>
            <person name="Lobanov A."/>
            <person name="Lomsadze A."/>
            <person name="Malik S.B."/>
            <person name="Marsh M.E."/>
            <person name="Mackinder L."/>
            <person name="Mock T."/>
            <person name="Mueller-Roeber B."/>
            <person name="Pagarete A."/>
            <person name="Parker M."/>
            <person name="Probert I."/>
            <person name="Quesneville H."/>
            <person name="Raines C."/>
            <person name="Rensing S.A."/>
            <person name="Riano-Pachon D.M."/>
            <person name="Richier S."/>
            <person name="Rokitta S."/>
            <person name="Shiraiwa Y."/>
            <person name="Soanes D.M."/>
            <person name="van der Giezen M."/>
            <person name="Wahlund T.M."/>
            <person name="Williams B."/>
            <person name="Wilson W."/>
            <person name="Wolfe G."/>
            <person name="Wurch L.L."/>
        </authorList>
    </citation>
    <scope>NUCLEOTIDE SEQUENCE</scope>
</reference>
<accession>A0A0D3I1T1</accession>
<keyword evidence="1" id="KW-0653">Protein transport</keyword>